<evidence type="ECO:0000313" key="1">
    <source>
        <dbReference type="EMBL" id="MCZ4550126.1"/>
    </source>
</evidence>
<gene>
    <name evidence="1" type="ORF">O4213_09035</name>
</gene>
<name>A0ABT4MV24_GORRU</name>
<comment type="caution">
    <text evidence="1">The sequence shown here is derived from an EMBL/GenBank/DDBJ whole genome shotgun (WGS) entry which is preliminary data.</text>
</comment>
<evidence type="ECO:0000313" key="2">
    <source>
        <dbReference type="Proteomes" id="UP001067235"/>
    </source>
</evidence>
<keyword evidence="2" id="KW-1185">Reference proteome</keyword>
<evidence type="ECO:0008006" key="3">
    <source>
        <dbReference type="Google" id="ProtNLM"/>
    </source>
</evidence>
<accession>A0ABT4MV24</accession>
<sequence>MNTDDSRISWAPGSEEVRRAFTVFIDALNRGERQTIEALSCELAPSFPPEPGTTTVVDVRAITVEGANARVDAETLHSAPGESASDAERINFGWNFVREAGAWKYCPLMWERGGAG</sequence>
<dbReference type="EMBL" id="JAPWIE010000002">
    <property type="protein sequence ID" value="MCZ4550126.1"/>
    <property type="molecule type" value="Genomic_DNA"/>
</dbReference>
<dbReference type="Proteomes" id="UP001067235">
    <property type="component" value="Unassembled WGS sequence"/>
</dbReference>
<organism evidence="1 2">
    <name type="scientific">Gordonia rubripertincta</name>
    <name type="common">Rhodococcus corallinus</name>
    <dbReference type="NCBI Taxonomy" id="36822"/>
    <lineage>
        <taxon>Bacteria</taxon>
        <taxon>Bacillati</taxon>
        <taxon>Actinomycetota</taxon>
        <taxon>Actinomycetes</taxon>
        <taxon>Mycobacteriales</taxon>
        <taxon>Gordoniaceae</taxon>
        <taxon>Gordonia</taxon>
    </lineage>
</organism>
<protein>
    <recommendedName>
        <fullName evidence="3">Nuclear transport factor 2 family protein</fullName>
    </recommendedName>
</protein>
<proteinExistence type="predicted"/>
<dbReference type="RefSeq" id="WP_301570665.1">
    <property type="nucleotide sequence ID" value="NZ_JAPWIE010000002.1"/>
</dbReference>
<reference evidence="1" key="1">
    <citation type="submission" date="2022-12" db="EMBL/GenBank/DDBJ databases">
        <authorList>
            <person name="Krivoruchko A.V."/>
            <person name="Elkin A."/>
        </authorList>
    </citation>
    <scope>NUCLEOTIDE SEQUENCE</scope>
    <source>
        <strain evidence="1">IEGM 1388</strain>
    </source>
</reference>